<comment type="caution">
    <text evidence="1">The sequence shown here is derived from an EMBL/GenBank/DDBJ whole genome shotgun (WGS) entry which is preliminary data.</text>
</comment>
<dbReference type="EMBL" id="JAHUVW010000004">
    <property type="protein sequence ID" value="MBV7674122.1"/>
    <property type="molecule type" value="Genomic_DNA"/>
</dbReference>
<organism evidence="1 2">
    <name type="scientific">Streptomyces halstedii</name>
    <dbReference type="NCBI Taxonomy" id="1944"/>
    <lineage>
        <taxon>Bacteria</taxon>
        <taxon>Bacillati</taxon>
        <taxon>Actinomycetota</taxon>
        <taxon>Actinomycetes</taxon>
        <taxon>Kitasatosporales</taxon>
        <taxon>Streptomycetaceae</taxon>
        <taxon>Streptomyces</taxon>
    </lineage>
</organism>
<dbReference type="InterPro" id="IPR045677">
    <property type="entry name" value="DUF6197"/>
</dbReference>
<proteinExistence type="predicted"/>
<reference evidence="1 2" key="1">
    <citation type="submission" date="2021-07" db="EMBL/GenBank/DDBJ databases">
        <title>Sequencing Streptomyces halstedii LGO-A4 genome an citrus endophytic actinomycete.</title>
        <authorList>
            <person name="Samborskyy M."/>
            <person name="Scott N."/>
            <person name="Deglau R."/>
            <person name="Dickens S."/>
            <person name="Oliveira L.G."/>
        </authorList>
    </citation>
    <scope>NUCLEOTIDE SEQUENCE [LARGE SCALE GENOMIC DNA]</scope>
    <source>
        <strain evidence="1 2">LGO-A4</strain>
    </source>
</reference>
<protein>
    <submittedName>
        <fullName evidence="1">Uncharacterized protein</fullName>
    </submittedName>
</protein>
<dbReference type="Pfam" id="PF19698">
    <property type="entry name" value="DUF6197"/>
    <property type="match status" value="1"/>
</dbReference>
<dbReference type="Proteomes" id="UP000735541">
    <property type="component" value="Unassembled WGS sequence"/>
</dbReference>
<name>A0ABS6U0Q1_STRHA</name>
<gene>
    <name evidence="1" type="ORF">STHAL_32260</name>
</gene>
<sequence length="175" mass="19223">MFELNRGLHRSQDLEATGAEFVRDIETFVAGTIAATTPASTPASLIERAWALENYTDWLRWGPSGMPLTGEQIAAHAEAALTILRTAGWNPSYTAGRGIRDALTHAQNTDHRFSGDTRMALDWIFELLIRALTGAPRANYNDWDQHPARQVEEVFGLLTAAAIFARTYGDPAPAV</sequence>
<accession>A0ABS6U0Q1</accession>
<keyword evidence="2" id="KW-1185">Reference proteome</keyword>
<evidence type="ECO:0000313" key="2">
    <source>
        <dbReference type="Proteomes" id="UP000735541"/>
    </source>
</evidence>
<dbReference type="RefSeq" id="WP_228873840.1">
    <property type="nucleotide sequence ID" value="NZ_JAHUVW010000004.1"/>
</dbReference>
<evidence type="ECO:0000313" key="1">
    <source>
        <dbReference type="EMBL" id="MBV7674122.1"/>
    </source>
</evidence>